<organism evidence="1 2">
    <name type="scientific">Cyanobacterium stanieri LEGE 03274</name>
    <dbReference type="NCBI Taxonomy" id="1828756"/>
    <lineage>
        <taxon>Bacteria</taxon>
        <taxon>Bacillati</taxon>
        <taxon>Cyanobacteriota</taxon>
        <taxon>Cyanophyceae</taxon>
        <taxon>Oscillatoriophycideae</taxon>
        <taxon>Chroococcales</taxon>
        <taxon>Geminocystaceae</taxon>
        <taxon>Cyanobacterium</taxon>
    </lineage>
</organism>
<proteinExistence type="predicted"/>
<keyword evidence="2" id="KW-1185">Reference proteome</keyword>
<sequence>MWNKYTKTIGSLALLIALAYPTYDIMRDFANQRDGRMQSTSYEFSRYLRDRGII</sequence>
<dbReference type="EMBL" id="JADEWC010000020">
    <property type="protein sequence ID" value="MBE9222945.1"/>
    <property type="molecule type" value="Genomic_DNA"/>
</dbReference>
<dbReference type="Proteomes" id="UP000654604">
    <property type="component" value="Unassembled WGS sequence"/>
</dbReference>
<accession>A0ABR9V4Y0</accession>
<dbReference type="RefSeq" id="WP_193801092.1">
    <property type="nucleotide sequence ID" value="NZ_JADEWC010000020.1"/>
</dbReference>
<reference evidence="1 2" key="1">
    <citation type="submission" date="2020-10" db="EMBL/GenBank/DDBJ databases">
        <authorList>
            <person name="Castelo-Branco R."/>
            <person name="Eusebio N."/>
            <person name="Adriana R."/>
            <person name="Vieira A."/>
            <person name="Brugerolle De Fraissinette N."/>
            <person name="Rezende De Castro R."/>
            <person name="Schneider M.P."/>
            <person name="Vasconcelos V."/>
            <person name="Leao P.N."/>
        </authorList>
    </citation>
    <scope>NUCLEOTIDE SEQUENCE [LARGE SCALE GENOMIC DNA]</scope>
    <source>
        <strain evidence="1 2">LEGE 03274</strain>
    </source>
</reference>
<protein>
    <submittedName>
        <fullName evidence="1">Uncharacterized protein</fullName>
    </submittedName>
</protein>
<comment type="caution">
    <text evidence="1">The sequence shown here is derived from an EMBL/GenBank/DDBJ whole genome shotgun (WGS) entry which is preliminary data.</text>
</comment>
<evidence type="ECO:0000313" key="2">
    <source>
        <dbReference type="Proteomes" id="UP000654604"/>
    </source>
</evidence>
<name>A0ABR9V4Y0_9CHRO</name>
<evidence type="ECO:0000313" key="1">
    <source>
        <dbReference type="EMBL" id="MBE9222945.1"/>
    </source>
</evidence>
<gene>
    <name evidence="1" type="ORF">IQ215_09590</name>
</gene>